<comment type="caution">
    <text evidence="4">The sequence shown here is derived from an EMBL/GenBank/DDBJ whole genome shotgun (WGS) entry which is preliminary data.</text>
</comment>
<sequence length="261" mass="28191">MRVGIFKTADEASKEGANIIVDFFSRKPASTLGLATGSTPLKLYAHLRDAHARGEFSLHNSLAFALDEYVGMDIDHPQLYRNVLKQELVGDDKTGLTNENLHTPNVSHPDPDVAAINFEAAIKASGGVDLQILGIGADGHIGFNEPGGSLNSQTHHEVLASQTLADNSRFFEADSDQVPKTCITQGLKTIMSAKNLLLLAFGESKREAVSQLVEGPVSAKWPSTVLQLHPSAIVLVDEAAAADLELAELYTTRWQMLKHID</sequence>
<proteinExistence type="predicted"/>
<dbReference type="EMBL" id="AGZR01000009">
    <property type="protein sequence ID" value="EPD32011.1"/>
    <property type="molecule type" value="Genomic_DNA"/>
</dbReference>
<dbReference type="PATRIC" id="fig|883161.3.peg.1560"/>
<dbReference type="Proteomes" id="UP000014417">
    <property type="component" value="Unassembled WGS sequence"/>
</dbReference>
<evidence type="ECO:0000259" key="3">
    <source>
        <dbReference type="Pfam" id="PF01182"/>
    </source>
</evidence>
<reference evidence="4 5" key="1">
    <citation type="submission" date="2013-04" db="EMBL/GenBank/DDBJ databases">
        <title>The Genome Sequence of Propionimicrobium lymphophilum ACS-093-V-SCH5.</title>
        <authorList>
            <consortium name="The Broad Institute Genomics Platform"/>
            <person name="Earl A."/>
            <person name="Ward D."/>
            <person name="Feldgarden M."/>
            <person name="Gevers D."/>
            <person name="Saerens B."/>
            <person name="Vaneechoutte M."/>
            <person name="Walker B."/>
            <person name="Young S."/>
            <person name="Zeng Q."/>
            <person name="Gargeya S."/>
            <person name="Fitzgerald M."/>
            <person name="Haas B."/>
            <person name="Abouelleil A."/>
            <person name="Allen A.W."/>
            <person name="Alvarado L."/>
            <person name="Arachchi H.M."/>
            <person name="Berlin A.M."/>
            <person name="Chapman S.B."/>
            <person name="Gainer-Dewar J."/>
            <person name="Goldberg J."/>
            <person name="Griggs A."/>
            <person name="Gujja S."/>
            <person name="Hansen M."/>
            <person name="Howarth C."/>
            <person name="Imamovic A."/>
            <person name="Ireland A."/>
            <person name="Larimer J."/>
            <person name="McCowan C."/>
            <person name="Murphy C."/>
            <person name="Pearson M."/>
            <person name="Poon T.W."/>
            <person name="Priest M."/>
            <person name="Roberts A."/>
            <person name="Saif S."/>
            <person name="Shea T."/>
            <person name="Sisk P."/>
            <person name="Sykes S."/>
            <person name="Wortman J."/>
            <person name="Nusbaum C."/>
            <person name="Birren B."/>
        </authorList>
    </citation>
    <scope>NUCLEOTIDE SEQUENCE [LARGE SCALE GENOMIC DNA]</scope>
    <source>
        <strain evidence="4 5">ACS-093-V-SCH5</strain>
    </source>
</reference>
<dbReference type="SUPFAM" id="SSF100950">
    <property type="entry name" value="NagB/RpiA/CoA transferase-like"/>
    <property type="match status" value="1"/>
</dbReference>
<dbReference type="GO" id="GO:0042802">
    <property type="term" value="F:identical protein binding"/>
    <property type="evidence" value="ECO:0007669"/>
    <property type="project" value="TreeGrafter"/>
</dbReference>
<gene>
    <name evidence="4" type="ORF">HMPREF9306_01573</name>
</gene>
<dbReference type="PROSITE" id="PS01161">
    <property type="entry name" value="GLC_GALNAC_ISOMERASE"/>
    <property type="match status" value="1"/>
</dbReference>
<keyword evidence="2" id="KW-0119">Carbohydrate metabolism</keyword>
<evidence type="ECO:0000256" key="1">
    <source>
        <dbReference type="ARBA" id="ARBA00022801"/>
    </source>
</evidence>
<name>S2VYR5_9ACTN</name>
<dbReference type="CDD" id="cd01399">
    <property type="entry name" value="GlcN6P_deaminase"/>
    <property type="match status" value="1"/>
</dbReference>
<dbReference type="InterPro" id="IPR018321">
    <property type="entry name" value="Glucosamine6P_isomerase_CS"/>
</dbReference>
<evidence type="ECO:0000256" key="2">
    <source>
        <dbReference type="ARBA" id="ARBA00023277"/>
    </source>
</evidence>
<dbReference type="PANTHER" id="PTHR11280:SF5">
    <property type="entry name" value="GLUCOSAMINE-6-PHOSPHATE ISOMERASE"/>
    <property type="match status" value="1"/>
</dbReference>
<dbReference type="InterPro" id="IPR037171">
    <property type="entry name" value="NagB/RpiA_transferase-like"/>
</dbReference>
<organism evidence="4 5">
    <name type="scientific">Propionimicrobium lymphophilum ACS-093-V-SCH5</name>
    <dbReference type="NCBI Taxonomy" id="883161"/>
    <lineage>
        <taxon>Bacteria</taxon>
        <taxon>Bacillati</taxon>
        <taxon>Actinomycetota</taxon>
        <taxon>Actinomycetes</taxon>
        <taxon>Propionibacteriales</taxon>
        <taxon>Propionibacteriaceae</taxon>
        <taxon>Propionimicrobium</taxon>
    </lineage>
</organism>
<dbReference type="GO" id="GO:0006046">
    <property type="term" value="P:N-acetylglucosamine catabolic process"/>
    <property type="evidence" value="ECO:0007669"/>
    <property type="project" value="TreeGrafter"/>
</dbReference>
<keyword evidence="1" id="KW-0378">Hydrolase</keyword>
<protein>
    <submittedName>
        <fullName evidence="4">Glucosamine-6-phosphate deaminase</fullName>
    </submittedName>
</protein>
<dbReference type="GO" id="GO:0005975">
    <property type="term" value="P:carbohydrate metabolic process"/>
    <property type="evidence" value="ECO:0007669"/>
    <property type="project" value="InterPro"/>
</dbReference>
<dbReference type="Pfam" id="PF01182">
    <property type="entry name" value="Glucosamine_iso"/>
    <property type="match status" value="1"/>
</dbReference>
<dbReference type="AlphaFoldDB" id="S2VYR5"/>
<dbReference type="Gene3D" id="3.40.50.1360">
    <property type="match status" value="1"/>
</dbReference>
<dbReference type="PANTHER" id="PTHR11280">
    <property type="entry name" value="GLUCOSAMINE-6-PHOSPHATE ISOMERASE"/>
    <property type="match status" value="1"/>
</dbReference>
<dbReference type="InterPro" id="IPR004547">
    <property type="entry name" value="Glucosamine6P_isomerase"/>
</dbReference>
<dbReference type="InterPro" id="IPR006148">
    <property type="entry name" value="Glc/Gal-6P_isomerase"/>
</dbReference>
<dbReference type="OrthoDB" id="9791139at2"/>
<dbReference type="RefSeq" id="WP_016456393.1">
    <property type="nucleotide sequence ID" value="NZ_KE150269.1"/>
</dbReference>
<dbReference type="GO" id="GO:0005737">
    <property type="term" value="C:cytoplasm"/>
    <property type="evidence" value="ECO:0007669"/>
    <property type="project" value="TreeGrafter"/>
</dbReference>
<dbReference type="GO" id="GO:0019262">
    <property type="term" value="P:N-acetylneuraminate catabolic process"/>
    <property type="evidence" value="ECO:0007669"/>
    <property type="project" value="TreeGrafter"/>
</dbReference>
<evidence type="ECO:0000313" key="5">
    <source>
        <dbReference type="Proteomes" id="UP000014417"/>
    </source>
</evidence>
<dbReference type="GO" id="GO:0004342">
    <property type="term" value="F:glucosamine-6-phosphate deaminase activity"/>
    <property type="evidence" value="ECO:0007669"/>
    <property type="project" value="InterPro"/>
</dbReference>
<dbReference type="GO" id="GO:0006043">
    <property type="term" value="P:glucosamine catabolic process"/>
    <property type="evidence" value="ECO:0007669"/>
    <property type="project" value="TreeGrafter"/>
</dbReference>
<dbReference type="STRING" id="883161.HMPREF9306_01573"/>
<dbReference type="HOGENOM" id="CLU_049611_1_1_11"/>
<evidence type="ECO:0000313" key="4">
    <source>
        <dbReference type="EMBL" id="EPD32011.1"/>
    </source>
</evidence>
<feature type="domain" description="Glucosamine/galactosamine-6-phosphate isomerase" evidence="3">
    <location>
        <begin position="9"/>
        <end position="227"/>
    </location>
</feature>
<keyword evidence="5" id="KW-1185">Reference proteome</keyword>
<accession>S2VYR5</accession>